<dbReference type="PANTHER" id="PTHR43861:SF5">
    <property type="entry name" value="BLL5978 PROTEIN"/>
    <property type="match status" value="1"/>
</dbReference>
<feature type="non-terminal residue" evidence="2">
    <location>
        <position position="1"/>
    </location>
</feature>
<reference evidence="2" key="1">
    <citation type="submission" date="2018-05" db="EMBL/GenBank/DDBJ databases">
        <authorList>
            <person name="Lanie J.A."/>
            <person name="Ng W.-L."/>
            <person name="Kazmierczak K.M."/>
            <person name="Andrzejewski T.M."/>
            <person name="Davidsen T.M."/>
            <person name="Wayne K.J."/>
            <person name="Tettelin H."/>
            <person name="Glass J.I."/>
            <person name="Rusch D."/>
            <person name="Podicherti R."/>
            <person name="Tsui H.-C.T."/>
            <person name="Winkler M.E."/>
        </authorList>
    </citation>
    <scope>NUCLEOTIDE SEQUENCE</scope>
</reference>
<gene>
    <name evidence="2" type="ORF">METZ01_LOCUS106888</name>
</gene>
<dbReference type="Pfam" id="PF08484">
    <property type="entry name" value="Methyltransf_14"/>
    <property type="match status" value="1"/>
</dbReference>
<dbReference type="Pfam" id="PF13489">
    <property type="entry name" value="Methyltransf_23"/>
    <property type="match status" value="1"/>
</dbReference>
<dbReference type="Gene3D" id="3.40.50.720">
    <property type="entry name" value="NAD(P)-binding Rossmann-like Domain"/>
    <property type="match status" value="1"/>
</dbReference>
<feature type="non-terminal residue" evidence="2">
    <location>
        <position position="282"/>
    </location>
</feature>
<evidence type="ECO:0000313" key="2">
    <source>
        <dbReference type="EMBL" id="SVA54034.1"/>
    </source>
</evidence>
<feature type="domain" description="C-methyltransferase" evidence="1">
    <location>
        <begin position="157"/>
        <end position="276"/>
    </location>
</feature>
<proteinExistence type="predicted"/>
<accession>A0A381WNE8</accession>
<dbReference type="PANTHER" id="PTHR43861">
    <property type="entry name" value="TRANS-ACONITATE 2-METHYLTRANSFERASE-RELATED"/>
    <property type="match status" value="1"/>
</dbReference>
<sequence length="282" mass="31660">VISRFELKKNSFIIDIGSNDGTCLKAFKNKGMRVLGIDAAENIAKIANKNGIETKAAFFSKTLALDIREQYGVPDLITSHNVLAHIEDFSGVMDAISSLMGQNSIFIFEVGYFLDVFQNLWFDTIYHEHLDYHTVAPLKEFFRSMGMELFDTKRVDIQGGSIRNFVQISGGKHKVNSSTEELILLEKNEGLTNVSDLKTFQSRIDVVKSDLSQLLKDIKEKSRSIAGYGAPTKSTTLMNYFELDENLIDYIIDDNPLKQGKYSPLLHIPVVSSDYLLGDSQP</sequence>
<evidence type="ECO:0000259" key="1">
    <source>
        <dbReference type="Pfam" id="PF08484"/>
    </source>
</evidence>
<protein>
    <recommendedName>
        <fullName evidence="1">C-methyltransferase domain-containing protein</fullName>
    </recommendedName>
</protein>
<dbReference type="InterPro" id="IPR013691">
    <property type="entry name" value="MeTrfase_14"/>
</dbReference>
<dbReference type="SUPFAM" id="SSF53335">
    <property type="entry name" value="S-adenosyl-L-methionine-dependent methyltransferases"/>
    <property type="match status" value="1"/>
</dbReference>
<dbReference type="Gene3D" id="6.10.250.3100">
    <property type="match status" value="1"/>
</dbReference>
<dbReference type="Gene3D" id="3.40.50.150">
    <property type="entry name" value="Vaccinia Virus protein VP39"/>
    <property type="match status" value="1"/>
</dbReference>
<name>A0A381WNE8_9ZZZZ</name>
<organism evidence="2">
    <name type="scientific">marine metagenome</name>
    <dbReference type="NCBI Taxonomy" id="408172"/>
    <lineage>
        <taxon>unclassified sequences</taxon>
        <taxon>metagenomes</taxon>
        <taxon>ecological metagenomes</taxon>
    </lineage>
</organism>
<dbReference type="EMBL" id="UINC01012364">
    <property type="protein sequence ID" value="SVA54034.1"/>
    <property type="molecule type" value="Genomic_DNA"/>
</dbReference>
<dbReference type="InterPro" id="IPR029063">
    <property type="entry name" value="SAM-dependent_MTases_sf"/>
</dbReference>
<dbReference type="AlphaFoldDB" id="A0A381WNE8"/>